<evidence type="ECO:0000313" key="3">
    <source>
        <dbReference type="Proteomes" id="UP000244005"/>
    </source>
</evidence>
<name>A0A2R6XKA6_MARPO</name>
<evidence type="ECO:0000313" key="2">
    <source>
        <dbReference type="EMBL" id="PTQ46567.1"/>
    </source>
</evidence>
<keyword evidence="1" id="KW-0812">Transmembrane</keyword>
<reference evidence="3" key="1">
    <citation type="journal article" date="2017" name="Cell">
        <title>Insights into land plant evolution garnered from the Marchantia polymorpha genome.</title>
        <authorList>
            <person name="Bowman J.L."/>
            <person name="Kohchi T."/>
            <person name="Yamato K.T."/>
            <person name="Jenkins J."/>
            <person name="Shu S."/>
            <person name="Ishizaki K."/>
            <person name="Yamaoka S."/>
            <person name="Nishihama R."/>
            <person name="Nakamura Y."/>
            <person name="Berger F."/>
            <person name="Adam C."/>
            <person name="Aki S.S."/>
            <person name="Althoff F."/>
            <person name="Araki T."/>
            <person name="Arteaga-Vazquez M.A."/>
            <person name="Balasubrmanian S."/>
            <person name="Barry K."/>
            <person name="Bauer D."/>
            <person name="Boehm C.R."/>
            <person name="Briginshaw L."/>
            <person name="Caballero-Perez J."/>
            <person name="Catarino B."/>
            <person name="Chen F."/>
            <person name="Chiyoda S."/>
            <person name="Chovatia M."/>
            <person name="Davies K.M."/>
            <person name="Delmans M."/>
            <person name="Demura T."/>
            <person name="Dierschke T."/>
            <person name="Dolan L."/>
            <person name="Dorantes-Acosta A.E."/>
            <person name="Eklund D.M."/>
            <person name="Florent S.N."/>
            <person name="Flores-Sandoval E."/>
            <person name="Fujiyama A."/>
            <person name="Fukuzawa H."/>
            <person name="Galik B."/>
            <person name="Grimanelli D."/>
            <person name="Grimwood J."/>
            <person name="Grossniklaus U."/>
            <person name="Hamada T."/>
            <person name="Haseloff J."/>
            <person name="Hetherington A.J."/>
            <person name="Higo A."/>
            <person name="Hirakawa Y."/>
            <person name="Hundley H.N."/>
            <person name="Ikeda Y."/>
            <person name="Inoue K."/>
            <person name="Inoue S.I."/>
            <person name="Ishida S."/>
            <person name="Jia Q."/>
            <person name="Kakita M."/>
            <person name="Kanazawa T."/>
            <person name="Kawai Y."/>
            <person name="Kawashima T."/>
            <person name="Kennedy M."/>
            <person name="Kinose K."/>
            <person name="Kinoshita T."/>
            <person name="Kohara Y."/>
            <person name="Koide E."/>
            <person name="Komatsu K."/>
            <person name="Kopischke S."/>
            <person name="Kubo M."/>
            <person name="Kyozuka J."/>
            <person name="Lagercrantz U."/>
            <person name="Lin S.S."/>
            <person name="Lindquist E."/>
            <person name="Lipzen A.M."/>
            <person name="Lu C.W."/>
            <person name="De Luna E."/>
            <person name="Martienssen R.A."/>
            <person name="Minamino N."/>
            <person name="Mizutani M."/>
            <person name="Mizutani M."/>
            <person name="Mochizuki N."/>
            <person name="Monte I."/>
            <person name="Mosher R."/>
            <person name="Nagasaki H."/>
            <person name="Nakagami H."/>
            <person name="Naramoto S."/>
            <person name="Nishitani K."/>
            <person name="Ohtani M."/>
            <person name="Okamoto T."/>
            <person name="Okumura M."/>
            <person name="Phillips J."/>
            <person name="Pollak B."/>
            <person name="Reinders A."/>
            <person name="Rovekamp M."/>
            <person name="Sano R."/>
            <person name="Sawa S."/>
            <person name="Schmid M.W."/>
            <person name="Shirakawa M."/>
            <person name="Solano R."/>
            <person name="Spunde A."/>
            <person name="Suetsugu N."/>
            <person name="Sugano S."/>
            <person name="Sugiyama A."/>
            <person name="Sun R."/>
            <person name="Suzuki Y."/>
            <person name="Takenaka M."/>
            <person name="Takezawa D."/>
            <person name="Tomogane H."/>
            <person name="Tsuzuki M."/>
            <person name="Ueda T."/>
            <person name="Umeda M."/>
            <person name="Ward J.M."/>
            <person name="Watanabe Y."/>
            <person name="Yazaki K."/>
            <person name="Yokoyama R."/>
            <person name="Yoshitake Y."/>
            <person name="Yotsui I."/>
            <person name="Zachgo S."/>
            <person name="Schmutz J."/>
        </authorList>
    </citation>
    <scope>NUCLEOTIDE SEQUENCE [LARGE SCALE GENOMIC DNA]</scope>
    <source>
        <strain evidence="3">Tak-1</strain>
    </source>
</reference>
<keyword evidence="1" id="KW-1133">Transmembrane helix</keyword>
<sequence>MEIYWLHHANPSRPARSHKTVRYISLYLSYPFQMTIICLICFQTITFLNSLDHNLITNFVLTKFFPTSIYISSSRYIFYAAS</sequence>
<feature type="transmembrane region" description="Helical" evidence="1">
    <location>
        <begin position="21"/>
        <end position="45"/>
    </location>
</feature>
<organism evidence="2 3">
    <name type="scientific">Marchantia polymorpha</name>
    <name type="common">Common liverwort</name>
    <name type="synonym">Marchantia aquatica</name>
    <dbReference type="NCBI Taxonomy" id="3197"/>
    <lineage>
        <taxon>Eukaryota</taxon>
        <taxon>Viridiplantae</taxon>
        <taxon>Streptophyta</taxon>
        <taxon>Embryophyta</taxon>
        <taxon>Marchantiophyta</taxon>
        <taxon>Marchantiopsida</taxon>
        <taxon>Marchantiidae</taxon>
        <taxon>Marchantiales</taxon>
        <taxon>Marchantiaceae</taxon>
        <taxon>Marchantia</taxon>
    </lineage>
</organism>
<proteinExistence type="predicted"/>
<dbReference type="Proteomes" id="UP000244005">
    <property type="component" value="Unassembled WGS sequence"/>
</dbReference>
<keyword evidence="3" id="KW-1185">Reference proteome</keyword>
<protein>
    <submittedName>
        <fullName evidence="2">Uncharacterized protein</fullName>
    </submittedName>
</protein>
<keyword evidence="1" id="KW-0472">Membrane</keyword>
<dbReference type="EMBL" id="KZ772683">
    <property type="protein sequence ID" value="PTQ46567.1"/>
    <property type="molecule type" value="Genomic_DNA"/>
</dbReference>
<dbReference type="AlphaFoldDB" id="A0A2R6XKA6"/>
<evidence type="ECO:0000256" key="1">
    <source>
        <dbReference type="SAM" id="Phobius"/>
    </source>
</evidence>
<gene>
    <name evidence="2" type="ORF">MARPO_0011s0216</name>
</gene>
<dbReference type="Gramene" id="Mp4g12340.1">
    <property type="protein sequence ID" value="Mp4g12340.1.cds1"/>
    <property type="gene ID" value="Mp4g12340"/>
</dbReference>
<accession>A0A2R6XKA6</accession>